<gene>
    <name evidence="2" type="ORF">FF38_11459</name>
</gene>
<organism evidence="2 3">
    <name type="scientific">Lucilia cuprina</name>
    <name type="common">Green bottle fly</name>
    <name type="synonym">Australian sheep blowfly</name>
    <dbReference type="NCBI Taxonomy" id="7375"/>
    <lineage>
        <taxon>Eukaryota</taxon>
        <taxon>Metazoa</taxon>
        <taxon>Ecdysozoa</taxon>
        <taxon>Arthropoda</taxon>
        <taxon>Hexapoda</taxon>
        <taxon>Insecta</taxon>
        <taxon>Pterygota</taxon>
        <taxon>Neoptera</taxon>
        <taxon>Endopterygota</taxon>
        <taxon>Diptera</taxon>
        <taxon>Brachycera</taxon>
        <taxon>Muscomorpha</taxon>
        <taxon>Oestroidea</taxon>
        <taxon>Calliphoridae</taxon>
        <taxon>Luciliinae</taxon>
        <taxon>Lucilia</taxon>
    </lineage>
</organism>
<keyword evidence="3" id="KW-1185">Reference proteome</keyword>
<evidence type="ECO:0000313" key="2">
    <source>
        <dbReference type="EMBL" id="KNC34535.1"/>
    </source>
</evidence>
<accession>A0A0L0CQ91</accession>
<dbReference type="Proteomes" id="UP000037069">
    <property type="component" value="Unassembled WGS sequence"/>
</dbReference>
<dbReference type="AlphaFoldDB" id="A0A0L0CQ91"/>
<protein>
    <submittedName>
        <fullName evidence="2">Uncharacterized protein</fullName>
    </submittedName>
</protein>
<evidence type="ECO:0000256" key="1">
    <source>
        <dbReference type="SAM" id="MobiDB-lite"/>
    </source>
</evidence>
<feature type="region of interest" description="Disordered" evidence="1">
    <location>
        <begin position="145"/>
        <end position="169"/>
    </location>
</feature>
<evidence type="ECO:0000313" key="3">
    <source>
        <dbReference type="Proteomes" id="UP000037069"/>
    </source>
</evidence>
<sequence>MLECQTNEARMMIARLKYLQQQIKNIHRDIQILLYDTYWYGPSLLEILGTSIRTVENSIYFARELYDMLTSTNIYCLINGPWSQATIDTLLDVRNDVRIILQGTSGLNRLPATSSYSYLLNQFMHSIYGIVSQFVDAVGNRVDAMSPQPTTSSDADPFAEVGSPVSTGN</sequence>
<reference evidence="2 3" key="1">
    <citation type="journal article" date="2015" name="Nat. Commun.">
        <title>Lucilia cuprina genome unlocks parasitic fly biology to underpin future interventions.</title>
        <authorList>
            <person name="Anstead C.A."/>
            <person name="Korhonen P.K."/>
            <person name="Young N.D."/>
            <person name="Hall R.S."/>
            <person name="Jex A.R."/>
            <person name="Murali S.C."/>
            <person name="Hughes D.S."/>
            <person name="Lee S.F."/>
            <person name="Perry T."/>
            <person name="Stroehlein A.J."/>
            <person name="Ansell B.R."/>
            <person name="Breugelmans B."/>
            <person name="Hofmann A."/>
            <person name="Qu J."/>
            <person name="Dugan S."/>
            <person name="Lee S.L."/>
            <person name="Chao H."/>
            <person name="Dinh H."/>
            <person name="Han Y."/>
            <person name="Doddapaneni H.V."/>
            <person name="Worley K.C."/>
            <person name="Muzny D.M."/>
            <person name="Ioannidis P."/>
            <person name="Waterhouse R.M."/>
            <person name="Zdobnov E.M."/>
            <person name="James P.J."/>
            <person name="Bagnall N.H."/>
            <person name="Kotze A.C."/>
            <person name="Gibbs R.A."/>
            <person name="Richards S."/>
            <person name="Batterham P."/>
            <person name="Gasser R.B."/>
        </authorList>
    </citation>
    <scope>NUCLEOTIDE SEQUENCE [LARGE SCALE GENOMIC DNA]</scope>
    <source>
        <strain evidence="2 3">LS</strain>
        <tissue evidence="2">Full body</tissue>
    </source>
</reference>
<proteinExistence type="predicted"/>
<dbReference type="EMBL" id="JRES01000055">
    <property type="protein sequence ID" value="KNC34535.1"/>
    <property type="molecule type" value="Genomic_DNA"/>
</dbReference>
<name>A0A0L0CQ91_LUCCU</name>
<comment type="caution">
    <text evidence="2">The sequence shown here is derived from an EMBL/GenBank/DDBJ whole genome shotgun (WGS) entry which is preliminary data.</text>
</comment>